<name>A0ACB9YRX9_9PEZI</name>
<sequence length="268" mass="30345">MPHTSPDIQLQACLADPDGVSEYRFLVDGKDIKYITIEPGVIPPDDISFEPALKSELPTFPPGDWNEGRVAKDKTTGNAIFVTSTRRDLPAVKNIWHDKKIDHLQLTWVDRMRQNIRLVTCPLFKHQVYKFAEFPWQIPVMEMETTAYGWINGQGIGPQFLGHVTEAGRVIGFLLENIPGYTAEVNDLEKCQRVLKRLHALGLKHGDVNKHNFLIRDGKGEAVLIDFETTIRCQDERELTGELEGLREQLEENDGRGGVMVLEDNDGE</sequence>
<dbReference type="Proteomes" id="UP001497700">
    <property type="component" value="Unassembled WGS sequence"/>
</dbReference>
<evidence type="ECO:0000313" key="1">
    <source>
        <dbReference type="EMBL" id="KAI4862164.1"/>
    </source>
</evidence>
<dbReference type="EMBL" id="MU393532">
    <property type="protein sequence ID" value="KAI4862164.1"/>
    <property type="molecule type" value="Genomic_DNA"/>
</dbReference>
<comment type="caution">
    <text evidence="1">The sequence shown here is derived from an EMBL/GenBank/DDBJ whole genome shotgun (WGS) entry which is preliminary data.</text>
</comment>
<evidence type="ECO:0000313" key="2">
    <source>
        <dbReference type="Proteomes" id="UP001497700"/>
    </source>
</evidence>
<proteinExistence type="predicted"/>
<accession>A0ACB9YRX9</accession>
<gene>
    <name evidence="1" type="ORF">F4820DRAFT_431263</name>
</gene>
<protein>
    <submittedName>
        <fullName evidence="1">Alpha-galactosidase a</fullName>
    </submittedName>
</protein>
<reference evidence="1 2" key="1">
    <citation type="journal article" date="2022" name="New Phytol.">
        <title>Ecological generalism drives hyperdiversity of secondary metabolite gene clusters in xylarialean endophytes.</title>
        <authorList>
            <person name="Franco M.E.E."/>
            <person name="Wisecaver J.H."/>
            <person name="Arnold A.E."/>
            <person name="Ju Y.M."/>
            <person name="Slot J.C."/>
            <person name="Ahrendt S."/>
            <person name="Moore L.P."/>
            <person name="Eastman K.E."/>
            <person name="Scott K."/>
            <person name="Konkel Z."/>
            <person name="Mondo S.J."/>
            <person name="Kuo A."/>
            <person name="Hayes R.D."/>
            <person name="Haridas S."/>
            <person name="Andreopoulos B."/>
            <person name="Riley R."/>
            <person name="LaButti K."/>
            <person name="Pangilinan J."/>
            <person name="Lipzen A."/>
            <person name="Amirebrahimi M."/>
            <person name="Yan J."/>
            <person name="Adam C."/>
            <person name="Keymanesh K."/>
            <person name="Ng V."/>
            <person name="Louie K."/>
            <person name="Northen T."/>
            <person name="Drula E."/>
            <person name="Henrissat B."/>
            <person name="Hsieh H.M."/>
            <person name="Youens-Clark K."/>
            <person name="Lutzoni F."/>
            <person name="Miadlikowska J."/>
            <person name="Eastwood D.C."/>
            <person name="Hamelin R.C."/>
            <person name="Grigoriev I.V."/>
            <person name="U'Ren J.M."/>
        </authorList>
    </citation>
    <scope>NUCLEOTIDE SEQUENCE [LARGE SCALE GENOMIC DNA]</scope>
    <source>
        <strain evidence="1 2">CBS 119005</strain>
    </source>
</reference>
<organism evidence="1 2">
    <name type="scientific">Hypoxylon rubiginosum</name>
    <dbReference type="NCBI Taxonomy" id="110542"/>
    <lineage>
        <taxon>Eukaryota</taxon>
        <taxon>Fungi</taxon>
        <taxon>Dikarya</taxon>
        <taxon>Ascomycota</taxon>
        <taxon>Pezizomycotina</taxon>
        <taxon>Sordariomycetes</taxon>
        <taxon>Xylariomycetidae</taxon>
        <taxon>Xylariales</taxon>
        <taxon>Hypoxylaceae</taxon>
        <taxon>Hypoxylon</taxon>
    </lineage>
</organism>
<keyword evidence="2" id="KW-1185">Reference proteome</keyword>